<feature type="binding site" evidence="7">
    <location>
        <position position="177"/>
    </location>
    <ligand>
        <name>Zn(2+)</name>
        <dbReference type="ChEBI" id="CHEBI:29105"/>
        <label>3</label>
    </ligand>
</feature>
<dbReference type="GO" id="GO:0008081">
    <property type="term" value="F:phosphoric diester hydrolase activity"/>
    <property type="evidence" value="ECO:0007669"/>
    <property type="project" value="TreeGrafter"/>
</dbReference>
<comment type="cofactor">
    <cofactor evidence="7">
        <name>Zn(2+)</name>
        <dbReference type="ChEBI" id="CHEBI:29105"/>
    </cofactor>
    <text evidence="7">Binds 3 Zn(2+) ions.</text>
</comment>
<sequence>MKLGFHISIAGGFKKVTERAIKRECATIQLFSRNPRGWKYTQLDEEDISIFTKDITRYSIDPVFVHMPYLPNLCSEDDELFNKSVKSLIEDLNRSERLNAQFLIVHIGSNRNKKVGMERMIKGINQAFSKIRNGVILLIENTAGAGNELGYNFEDLGTILNEIEDQKRIGVVLDTAHAFEAGYDLRTEKAVDETIKNFDRNIGINRLYLIHFNDSRTKLGSRSDRHWHITRGEIGKGMGYIINHSAFKHLPFIMETPRTDTKEDIMNMKIAKSLIKEI</sequence>
<reference evidence="9" key="1">
    <citation type="journal article" date="2020" name="mSystems">
        <title>Genome- and Community-Level Interaction Insights into Carbon Utilization and Element Cycling Functions of Hydrothermarchaeota in Hydrothermal Sediment.</title>
        <authorList>
            <person name="Zhou Z."/>
            <person name="Liu Y."/>
            <person name="Xu W."/>
            <person name="Pan J."/>
            <person name="Luo Z.H."/>
            <person name="Li M."/>
        </authorList>
    </citation>
    <scope>NUCLEOTIDE SEQUENCE [LARGE SCALE GENOMIC DNA]</scope>
    <source>
        <strain evidence="9">SpSt-774</strain>
    </source>
</reference>
<keyword evidence="3 7" id="KW-0227">DNA damage</keyword>
<keyword evidence="2 7" id="KW-0479">Metal-binding</keyword>
<accession>A0A7C4TCX7</accession>
<dbReference type="CDD" id="cd00019">
    <property type="entry name" value="AP2Ec"/>
    <property type="match status" value="1"/>
</dbReference>
<dbReference type="SUPFAM" id="SSF51658">
    <property type="entry name" value="Xylose isomerase-like"/>
    <property type="match status" value="1"/>
</dbReference>
<feature type="binding site" evidence="7">
    <location>
        <position position="174"/>
    </location>
    <ligand>
        <name>Zn(2+)</name>
        <dbReference type="ChEBI" id="CHEBI:29105"/>
        <label>2</label>
    </ligand>
</feature>
<evidence type="ECO:0000256" key="3">
    <source>
        <dbReference type="ARBA" id="ARBA00022763"/>
    </source>
</evidence>
<evidence type="ECO:0000313" key="9">
    <source>
        <dbReference type="EMBL" id="HGV97010.1"/>
    </source>
</evidence>
<keyword evidence="7" id="KW-0540">Nuclease</keyword>
<feature type="binding site" evidence="7">
    <location>
        <position position="224"/>
    </location>
    <ligand>
        <name>Zn(2+)</name>
        <dbReference type="ChEBI" id="CHEBI:29105"/>
        <label>3</label>
    </ligand>
</feature>
<comment type="function">
    <text evidence="7">Endonuclease IV plays a role in DNA repair. It cleaves phosphodiester bonds at apurinic or apyrimidinic (AP) sites, generating a 3'-hydroxyl group and a 5'-terminal sugar phosphate.</text>
</comment>
<comment type="similarity">
    <text evidence="1 7">Belongs to the AP endonuclease 2 family.</text>
</comment>
<protein>
    <recommendedName>
        <fullName evidence="7">Probable endonuclease 4</fullName>
        <ecNumber evidence="7">3.1.21.2</ecNumber>
    </recommendedName>
    <alternativeName>
        <fullName evidence="7">Endodeoxyribonuclease IV</fullName>
    </alternativeName>
    <alternativeName>
        <fullName evidence="7">Endonuclease IV</fullName>
    </alternativeName>
</protein>
<dbReference type="EC" id="3.1.21.2" evidence="7"/>
<dbReference type="GO" id="GO:0008270">
    <property type="term" value="F:zinc ion binding"/>
    <property type="evidence" value="ECO:0007669"/>
    <property type="project" value="UniProtKB-UniRule"/>
</dbReference>
<dbReference type="GO" id="GO:0003677">
    <property type="term" value="F:DNA binding"/>
    <property type="evidence" value="ECO:0007669"/>
    <property type="project" value="InterPro"/>
</dbReference>
<proteinExistence type="inferred from homology"/>
<dbReference type="FunFam" id="3.20.20.150:FF:000001">
    <property type="entry name" value="Probable endonuclease 4"/>
    <property type="match status" value="1"/>
</dbReference>
<evidence type="ECO:0000256" key="5">
    <source>
        <dbReference type="ARBA" id="ARBA00022833"/>
    </source>
</evidence>
<keyword evidence="4 7" id="KW-0378">Hydrolase</keyword>
<name>A0A7C4TCX7_UNCW3</name>
<dbReference type="InterPro" id="IPR036237">
    <property type="entry name" value="Xyl_isomerase-like_sf"/>
</dbReference>
<feature type="binding site" evidence="7">
    <location>
        <position position="66"/>
    </location>
    <ligand>
        <name>Zn(2+)</name>
        <dbReference type="ChEBI" id="CHEBI:29105"/>
        <label>1</label>
    </ligand>
</feature>
<feature type="binding site" evidence="7">
    <location>
        <position position="140"/>
    </location>
    <ligand>
        <name>Zn(2+)</name>
        <dbReference type="ChEBI" id="CHEBI:29105"/>
        <label>1</label>
    </ligand>
</feature>
<dbReference type="Gene3D" id="3.20.20.150">
    <property type="entry name" value="Divalent-metal-dependent TIM barrel enzymes"/>
    <property type="match status" value="1"/>
</dbReference>
<dbReference type="HAMAP" id="MF_00152">
    <property type="entry name" value="Nfo"/>
    <property type="match status" value="1"/>
</dbReference>
<comment type="catalytic activity">
    <reaction evidence="7">
        <text>Endonucleolytic cleavage to 5'-phosphooligonucleotide end-products.</text>
        <dbReference type="EC" id="3.1.21.2"/>
    </reaction>
</comment>
<evidence type="ECO:0000256" key="2">
    <source>
        <dbReference type="ARBA" id="ARBA00022723"/>
    </source>
</evidence>
<feature type="binding site" evidence="7">
    <location>
        <position position="140"/>
    </location>
    <ligand>
        <name>Zn(2+)</name>
        <dbReference type="ChEBI" id="CHEBI:29105"/>
        <label>2</label>
    </ligand>
</feature>
<keyword evidence="7" id="KW-0255">Endonuclease</keyword>
<evidence type="ECO:0000256" key="6">
    <source>
        <dbReference type="ARBA" id="ARBA00023204"/>
    </source>
</evidence>
<dbReference type="InterPro" id="IPR013022">
    <property type="entry name" value="Xyl_isomerase-like_TIM-brl"/>
</dbReference>
<organism evidence="9">
    <name type="scientific">candidate division WOR-3 bacterium</name>
    <dbReference type="NCBI Taxonomy" id="2052148"/>
    <lineage>
        <taxon>Bacteria</taxon>
        <taxon>Bacteria division WOR-3</taxon>
    </lineage>
</organism>
<feature type="binding site" evidence="7">
    <location>
        <position position="226"/>
    </location>
    <ligand>
        <name>Zn(2+)</name>
        <dbReference type="ChEBI" id="CHEBI:29105"/>
        <label>3</label>
    </ligand>
</feature>
<dbReference type="PROSITE" id="PS51432">
    <property type="entry name" value="AP_NUCLEASE_F2_4"/>
    <property type="match status" value="1"/>
</dbReference>
<dbReference type="GO" id="GO:0006284">
    <property type="term" value="P:base-excision repair"/>
    <property type="evidence" value="ECO:0007669"/>
    <property type="project" value="TreeGrafter"/>
</dbReference>
<dbReference type="NCBIfam" id="TIGR00587">
    <property type="entry name" value="nfo"/>
    <property type="match status" value="1"/>
</dbReference>
<comment type="caution">
    <text evidence="9">The sequence shown here is derived from an EMBL/GenBank/DDBJ whole genome shotgun (WGS) entry which is preliminary data.</text>
</comment>
<dbReference type="PROSITE" id="PS00731">
    <property type="entry name" value="AP_NUCLEASE_F2_3"/>
    <property type="match status" value="1"/>
</dbReference>
<evidence type="ECO:0000256" key="7">
    <source>
        <dbReference type="HAMAP-Rule" id="MF_00152"/>
    </source>
</evidence>
<dbReference type="AlphaFoldDB" id="A0A7C4TCX7"/>
<dbReference type="SMART" id="SM00518">
    <property type="entry name" value="AP2Ec"/>
    <property type="match status" value="1"/>
</dbReference>
<evidence type="ECO:0000259" key="8">
    <source>
        <dbReference type="Pfam" id="PF01261"/>
    </source>
</evidence>
<feature type="domain" description="Xylose isomerase-like TIM barrel" evidence="8">
    <location>
        <begin position="25"/>
        <end position="263"/>
    </location>
</feature>
<gene>
    <name evidence="7" type="primary">nfo</name>
    <name evidence="9" type="ORF">ENV60_01785</name>
</gene>
<dbReference type="GO" id="GO:0003906">
    <property type="term" value="F:DNA-(apurinic or apyrimidinic site) endonuclease activity"/>
    <property type="evidence" value="ECO:0007669"/>
    <property type="project" value="TreeGrafter"/>
</dbReference>
<feature type="binding site" evidence="7">
    <location>
        <position position="106"/>
    </location>
    <ligand>
        <name>Zn(2+)</name>
        <dbReference type="ChEBI" id="CHEBI:29105"/>
        <label>1</label>
    </ligand>
</feature>
<feature type="binding site" evidence="7">
    <location>
        <position position="255"/>
    </location>
    <ligand>
        <name>Zn(2+)</name>
        <dbReference type="ChEBI" id="CHEBI:29105"/>
        <label>2</label>
    </ligand>
</feature>
<evidence type="ECO:0000256" key="4">
    <source>
        <dbReference type="ARBA" id="ARBA00022801"/>
    </source>
</evidence>
<dbReference type="GO" id="GO:0008833">
    <property type="term" value="F:deoxyribonuclease IV (phage-T4-induced) activity"/>
    <property type="evidence" value="ECO:0007669"/>
    <property type="project" value="UniProtKB-UniRule"/>
</dbReference>
<dbReference type="InterPro" id="IPR001719">
    <property type="entry name" value="AP_endonuc_2"/>
</dbReference>
<evidence type="ECO:0000256" key="1">
    <source>
        <dbReference type="ARBA" id="ARBA00005340"/>
    </source>
</evidence>
<keyword evidence="6 7" id="KW-0234">DNA repair</keyword>
<keyword evidence="5 7" id="KW-0862">Zinc</keyword>
<dbReference type="PANTHER" id="PTHR21445:SF0">
    <property type="entry name" value="APURINIC-APYRIMIDINIC ENDONUCLEASE"/>
    <property type="match status" value="1"/>
</dbReference>
<dbReference type="PANTHER" id="PTHR21445">
    <property type="entry name" value="ENDONUCLEASE IV ENDODEOXYRIBONUCLEASE IV"/>
    <property type="match status" value="1"/>
</dbReference>
<feature type="binding site" evidence="7">
    <location>
        <position position="211"/>
    </location>
    <ligand>
        <name>Zn(2+)</name>
        <dbReference type="ChEBI" id="CHEBI:29105"/>
        <label>2</label>
    </ligand>
</feature>
<dbReference type="Pfam" id="PF01261">
    <property type="entry name" value="AP_endonuc_2"/>
    <property type="match status" value="1"/>
</dbReference>
<dbReference type="InterPro" id="IPR018246">
    <property type="entry name" value="AP_endonuc_F2_Zn_BS"/>
</dbReference>
<dbReference type="EMBL" id="DTGZ01000032">
    <property type="protein sequence ID" value="HGV97010.1"/>
    <property type="molecule type" value="Genomic_DNA"/>
</dbReference>